<dbReference type="Pfam" id="PF05742">
    <property type="entry name" value="TANGO2"/>
    <property type="match status" value="1"/>
</dbReference>
<gene>
    <name evidence="1" type="ORF">EEDITHA_LOCUS9288</name>
</gene>
<proteinExistence type="predicted"/>
<dbReference type="GO" id="GO:0007030">
    <property type="term" value="P:Golgi organization"/>
    <property type="evidence" value="ECO:0007669"/>
    <property type="project" value="TreeGrafter"/>
</dbReference>
<comment type="caution">
    <text evidence="1">The sequence shown here is derived from an EMBL/GenBank/DDBJ whole genome shotgun (WGS) entry which is preliminary data.</text>
</comment>
<dbReference type="InterPro" id="IPR008551">
    <property type="entry name" value="TANGO2"/>
</dbReference>
<reference evidence="1" key="1">
    <citation type="submission" date="2022-03" db="EMBL/GenBank/DDBJ databases">
        <authorList>
            <person name="Tunstrom K."/>
        </authorList>
    </citation>
    <scope>NUCLEOTIDE SEQUENCE</scope>
</reference>
<keyword evidence="2" id="KW-1185">Reference proteome</keyword>
<dbReference type="PANTHER" id="PTHR17985:SF8">
    <property type="entry name" value="TRANSPORT AND GOLGI ORGANIZATION PROTEIN 2 HOMOLOG"/>
    <property type="match status" value="1"/>
</dbReference>
<dbReference type="Proteomes" id="UP001153954">
    <property type="component" value="Unassembled WGS sequence"/>
</dbReference>
<evidence type="ECO:0000313" key="2">
    <source>
        <dbReference type="Proteomes" id="UP001153954"/>
    </source>
</evidence>
<protein>
    <recommendedName>
        <fullName evidence="3">Transport and golgi organization 2</fullName>
    </recommendedName>
</protein>
<dbReference type="AlphaFoldDB" id="A0AAU9U2Y5"/>
<evidence type="ECO:0008006" key="3">
    <source>
        <dbReference type="Google" id="ProtNLM"/>
    </source>
</evidence>
<dbReference type="PANTHER" id="PTHR17985">
    <property type="entry name" value="SER/THR-RICH PROTEIN T10 IN DGCR REGION"/>
    <property type="match status" value="1"/>
</dbReference>
<accession>A0AAU9U2Y5</accession>
<name>A0AAU9U2Y5_EUPED</name>
<evidence type="ECO:0000313" key="1">
    <source>
        <dbReference type="EMBL" id="CAH2093640.1"/>
    </source>
</evidence>
<dbReference type="GO" id="GO:0005794">
    <property type="term" value="C:Golgi apparatus"/>
    <property type="evidence" value="ECO:0007669"/>
    <property type="project" value="TreeGrafter"/>
</dbReference>
<organism evidence="1 2">
    <name type="scientific">Euphydryas editha</name>
    <name type="common">Edith's checkerspot</name>
    <dbReference type="NCBI Taxonomy" id="104508"/>
    <lineage>
        <taxon>Eukaryota</taxon>
        <taxon>Metazoa</taxon>
        <taxon>Ecdysozoa</taxon>
        <taxon>Arthropoda</taxon>
        <taxon>Hexapoda</taxon>
        <taxon>Insecta</taxon>
        <taxon>Pterygota</taxon>
        <taxon>Neoptera</taxon>
        <taxon>Endopterygota</taxon>
        <taxon>Lepidoptera</taxon>
        <taxon>Glossata</taxon>
        <taxon>Ditrysia</taxon>
        <taxon>Papilionoidea</taxon>
        <taxon>Nymphalidae</taxon>
        <taxon>Nymphalinae</taxon>
        <taxon>Euphydryas</taxon>
    </lineage>
</organism>
<dbReference type="GO" id="GO:0009306">
    <property type="term" value="P:protein secretion"/>
    <property type="evidence" value="ECO:0007669"/>
    <property type="project" value="TreeGrafter"/>
</dbReference>
<dbReference type="EMBL" id="CAKOGL010000013">
    <property type="protein sequence ID" value="CAH2093640.1"/>
    <property type="molecule type" value="Genomic_DNA"/>
</dbReference>
<sequence length="273" mass="31347">MCILFIFNGDKEVESDYRLILISNRDEFYERPAQYMASWSEDPNVYGGRDLQTGCEGGTWLAISSKYKKIGVLLNLPGPKKENAKSRGTIVADYVKNDLNLSDYVQAIKKYTNKCNEFVFVSVELVSSLTKVKTFSNTSNEIIQWSDTYLGFGNSLPDEPLTKVQNGEKLLRDICTRFNKIDNKPELLNQLINLLKNEERNLPDPQLENRQPNIYKELSSIFVKIPTAKYGTRAHTIVLVTKSGYVDLIEISMKSPIDIKNPQWERNEFHFKI</sequence>